<evidence type="ECO:0008006" key="3">
    <source>
        <dbReference type="Google" id="ProtNLM"/>
    </source>
</evidence>
<sequence>MNHKMPTILRIGPYRFFFYAGDRDEPRLGMRTSTIEIQIPHAESVTVTEDTLSVDLSDGRTLEVPLAWFPRLLHASQEERNHWRLIGKGQGIHWEEIDEDISVEGWLAGKPSGESQKSFKRWLKKGQLV</sequence>
<reference evidence="1" key="1">
    <citation type="submission" date="2013-07" db="EMBL/GenBank/DDBJ databases">
        <authorList>
            <person name="McIlroy S."/>
        </authorList>
    </citation>
    <scope>NUCLEOTIDE SEQUENCE [LARGE SCALE GENOMIC DNA]</scope>
    <source>
        <strain evidence="1">Run_A_D11</strain>
    </source>
</reference>
<dbReference type="Pfam" id="PF10387">
    <property type="entry name" value="DUF2442"/>
    <property type="match status" value="1"/>
</dbReference>
<dbReference type="EMBL" id="CBTJ020000114">
    <property type="protein sequence ID" value="CDI04673.1"/>
    <property type="molecule type" value="Genomic_DNA"/>
</dbReference>
<proteinExistence type="predicted"/>
<dbReference type="InterPro" id="IPR018841">
    <property type="entry name" value="DUF2442"/>
</dbReference>
<accession>W6MEI5</accession>
<keyword evidence="2" id="KW-1185">Reference proteome</keyword>
<dbReference type="AlphaFoldDB" id="W6MEI5"/>
<dbReference type="Proteomes" id="UP000035760">
    <property type="component" value="Unassembled WGS sequence"/>
</dbReference>
<reference evidence="1" key="2">
    <citation type="submission" date="2014-03" db="EMBL/GenBank/DDBJ databases">
        <title>Candidatus Competibacter-lineage genomes retrieved from metagenomes reveal functional metabolic diversity.</title>
        <authorList>
            <person name="McIlroy S.J."/>
            <person name="Albertsen M."/>
            <person name="Andresen E.K."/>
            <person name="Saunders A.M."/>
            <person name="Kristiansen R."/>
            <person name="Stokholm-Bjerregaard M."/>
            <person name="Nielsen K.L."/>
            <person name="Nielsen P.H."/>
        </authorList>
    </citation>
    <scope>NUCLEOTIDE SEQUENCE</scope>
    <source>
        <strain evidence="1">Run_A_D11</strain>
    </source>
</reference>
<name>W6MEI5_9GAMM</name>
<comment type="caution">
    <text evidence="1">The sequence shown here is derived from an EMBL/GenBank/DDBJ whole genome shotgun (WGS) entry which is preliminary data.</text>
</comment>
<evidence type="ECO:0000313" key="1">
    <source>
        <dbReference type="EMBL" id="CDI04673.1"/>
    </source>
</evidence>
<evidence type="ECO:0000313" key="2">
    <source>
        <dbReference type="Proteomes" id="UP000035760"/>
    </source>
</evidence>
<gene>
    <name evidence="1" type="ORF">BN873_p20053</name>
</gene>
<organism evidence="1 2">
    <name type="scientific">Candidatus Competibacter denitrificans Run_A_D11</name>
    <dbReference type="NCBI Taxonomy" id="1400863"/>
    <lineage>
        <taxon>Bacteria</taxon>
        <taxon>Pseudomonadati</taxon>
        <taxon>Pseudomonadota</taxon>
        <taxon>Gammaproteobacteria</taxon>
        <taxon>Candidatus Competibacteraceae</taxon>
        <taxon>Candidatus Competibacter</taxon>
    </lineage>
</organism>
<dbReference type="Gene3D" id="3.30.2020.40">
    <property type="entry name" value="Uncharacterised protein PF10387, DUF2442"/>
    <property type="match status" value="1"/>
</dbReference>
<protein>
    <recommendedName>
        <fullName evidence="3">DUF2442 domain-containing protein</fullName>
    </recommendedName>
</protein>